<accession>A0A200R031</accession>
<dbReference type="AlphaFoldDB" id="A0A200R031"/>
<comment type="caution">
    <text evidence="1">The sequence shown here is derived from an EMBL/GenBank/DDBJ whole genome shotgun (WGS) entry which is preliminary data.</text>
</comment>
<sequence length="62" mass="7088">MATTTPDKRQACNCCFSLPEHKKTTQPLEDSLPSVVFLYPSLSPRTSIATRQSWKSFRRDDI</sequence>
<dbReference type="EMBL" id="MVGT01000724">
    <property type="protein sequence ID" value="OVA16038.1"/>
    <property type="molecule type" value="Genomic_DNA"/>
</dbReference>
<dbReference type="Proteomes" id="UP000195402">
    <property type="component" value="Unassembled WGS sequence"/>
</dbReference>
<reference evidence="1 2" key="1">
    <citation type="journal article" date="2017" name="Mol. Plant">
        <title>The Genome of Medicinal Plant Macleaya cordata Provides New Insights into Benzylisoquinoline Alkaloids Metabolism.</title>
        <authorList>
            <person name="Liu X."/>
            <person name="Liu Y."/>
            <person name="Huang P."/>
            <person name="Ma Y."/>
            <person name="Qing Z."/>
            <person name="Tang Q."/>
            <person name="Cao H."/>
            <person name="Cheng P."/>
            <person name="Zheng Y."/>
            <person name="Yuan Z."/>
            <person name="Zhou Y."/>
            <person name="Liu J."/>
            <person name="Tang Z."/>
            <person name="Zhuo Y."/>
            <person name="Zhang Y."/>
            <person name="Yu L."/>
            <person name="Huang J."/>
            <person name="Yang P."/>
            <person name="Peng Q."/>
            <person name="Zhang J."/>
            <person name="Jiang W."/>
            <person name="Zhang Z."/>
            <person name="Lin K."/>
            <person name="Ro D.K."/>
            <person name="Chen X."/>
            <person name="Xiong X."/>
            <person name="Shang Y."/>
            <person name="Huang S."/>
            <person name="Zeng J."/>
        </authorList>
    </citation>
    <scope>NUCLEOTIDE SEQUENCE [LARGE SCALE GENOMIC DNA]</scope>
    <source>
        <strain evidence="2">cv. BLH2017</strain>
        <tissue evidence="1">Root</tissue>
    </source>
</reference>
<evidence type="ECO:0000313" key="2">
    <source>
        <dbReference type="Proteomes" id="UP000195402"/>
    </source>
</evidence>
<name>A0A200R031_MACCD</name>
<proteinExistence type="predicted"/>
<organism evidence="1 2">
    <name type="scientific">Macleaya cordata</name>
    <name type="common">Five-seeded plume-poppy</name>
    <name type="synonym">Bocconia cordata</name>
    <dbReference type="NCBI Taxonomy" id="56857"/>
    <lineage>
        <taxon>Eukaryota</taxon>
        <taxon>Viridiplantae</taxon>
        <taxon>Streptophyta</taxon>
        <taxon>Embryophyta</taxon>
        <taxon>Tracheophyta</taxon>
        <taxon>Spermatophyta</taxon>
        <taxon>Magnoliopsida</taxon>
        <taxon>Ranunculales</taxon>
        <taxon>Papaveraceae</taxon>
        <taxon>Papaveroideae</taxon>
        <taxon>Macleaya</taxon>
    </lineage>
</organism>
<dbReference type="InParanoid" id="A0A200R031"/>
<gene>
    <name evidence="1" type="ORF">BVC80_177g2</name>
</gene>
<keyword evidence="2" id="KW-1185">Reference proteome</keyword>
<evidence type="ECO:0000313" key="1">
    <source>
        <dbReference type="EMBL" id="OVA16038.1"/>
    </source>
</evidence>
<protein>
    <submittedName>
        <fullName evidence="1">Uncharacterized protein</fullName>
    </submittedName>
</protein>